<protein>
    <submittedName>
        <fullName evidence="1">Uncharacterized protein</fullName>
    </submittedName>
</protein>
<reference evidence="1 2" key="1">
    <citation type="journal article" date="2008" name="Proc. Natl. Acad. Sci. U.S.A.">
        <title>Niche adaptation and genome expansion in the chlorophyll d-producing cyanobacterium Acaryochloris marina.</title>
        <authorList>
            <person name="Swingley W.D."/>
            <person name="Chen M."/>
            <person name="Cheung P.C."/>
            <person name="Conrad A.L."/>
            <person name="Dejesa L.C."/>
            <person name="Hao J."/>
            <person name="Honchak B.M."/>
            <person name="Karbach L.E."/>
            <person name="Kurdoglu A."/>
            <person name="Lahiri S."/>
            <person name="Mastrian S.D."/>
            <person name="Miyashita H."/>
            <person name="Page L."/>
            <person name="Ramakrishna P."/>
            <person name="Satoh S."/>
            <person name="Sattley W.M."/>
            <person name="Shimada Y."/>
            <person name="Taylor H.L."/>
            <person name="Tomo T."/>
            <person name="Tsuchiya T."/>
            <person name="Wang Z.T."/>
            <person name="Raymond J."/>
            <person name="Mimuro M."/>
            <person name="Blankenship R.E."/>
            <person name="Touchman J.W."/>
        </authorList>
    </citation>
    <scope>NUCLEOTIDE SEQUENCE [LARGE SCALE GENOMIC DNA]</scope>
    <source>
        <strain evidence="2">MBIC 11017</strain>
        <plasmid evidence="2">Plasmid pREB7</plasmid>
    </source>
</reference>
<sequence length="37" mass="4251">MLSEFTRMTVLMLVMFLNSCKLLTMRSDEVIAVNKQG</sequence>
<evidence type="ECO:0000313" key="1">
    <source>
        <dbReference type="EMBL" id="ABW33300.1"/>
    </source>
</evidence>
<keyword evidence="1" id="KW-0614">Plasmid</keyword>
<dbReference type="KEGG" id="amr:AM1_G0120"/>
<dbReference type="Proteomes" id="UP000000268">
    <property type="component" value="Plasmid pREB7"/>
</dbReference>
<proteinExistence type="predicted"/>
<gene>
    <name evidence="1" type="ordered locus">AM1_G0120</name>
</gene>
<evidence type="ECO:0000313" key="2">
    <source>
        <dbReference type="Proteomes" id="UP000000268"/>
    </source>
</evidence>
<dbReference type="EMBL" id="CP000844">
    <property type="protein sequence ID" value="ABW33300.1"/>
    <property type="molecule type" value="Genomic_DNA"/>
</dbReference>
<name>A8ZQL4_ACAM1</name>
<organism evidence="1 2">
    <name type="scientific">Acaryochloris marina (strain MBIC 11017)</name>
    <dbReference type="NCBI Taxonomy" id="329726"/>
    <lineage>
        <taxon>Bacteria</taxon>
        <taxon>Bacillati</taxon>
        <taxon>Cyanobacteriota</taxon>
        <taxon>Cyanophyceae</taxon>
        <taxon>Acaryochloridales</taxon>
        <taxon>Acaryochloridaceae</taxon>
        <taxon>Acaryochloris</taxon>
    </lineage>
</organism>
<accession>A8ZQL4</accession>
<dbReference type="AlphaFoldDB" id="A8ZQL4"/>
<geneLocation type="plasmid" evidence="1 2">
    <name>pREB7</name>
</geneLocation>
<dbReference type="HOGENOM" id="CLU_3338812_0_0_3"/>
<keyword evidence="2" id="KW-1185">Reference proteome</keyword>